<sequence length="175" mass="19925">MVDDIAKLWGVDLGVKVMAAPEYCHTNFTKYFTYAFWLDPVLAGTFQGRKPCYFNTGVMVVDVDKWRGGGYTQKVEEWMAVQKQKRIYLLGSLPPFLLVLAGNIKAVDHRWNQHGLGGDNLEGKCRSLHPGPISLLHWSGKGKPWLKLDSRKPCTVDYLWAPYDLYRSSTLSLEE</sequence>
<keyword evidence="7" id="KW-1185">Reference proteome</keyword>
<evidence type="ECO:0000256" key="3">
    <source>
        <dbReference type="ARBA" id="ARBA00022676"/>
    </source>
</evidence>
<name>A0A834ZAK2_TETSI</name>
<dbReference type="Pfam" id="PF01501">
    <property type="entry name" value="Glyco_transf_8"/>
    <property type="match status" value="1"/>
</dbReference>
<dbReference type="InterPro" id="IPR029044">
    <property type="entry name" value="Nucleotide-diphossugar_trans"/>
</dbReference>
<dbReference type="EMBL" id="JABCRI010000008">
    <property type="protein sequence ID" value="KAF8401603.1"/>
    <property type="molecule type" value="Genomic_DNA"/>
</dbReference>
<dbReference type="SUPFAM" id="SSF53448">
    <property type="entry name" value="Nucleotide-diphospho-sugar transferases"/>
    <property type="match status" value="1"/>
</dbReference>
<dbReference type="OrthoDB" id="411524at2759"/>
<dbReference type="GO" id="GO:0005794">
    <property type="term" value="C:Golgi apparatus"/>
    <property type="evidence" value="ECO:0007669"/>
    <property type="project" value="TreeGrafter"/>
</dbReference>
<evidence type="ECO:0000313" key="7">
    <source>
        <dbReference type="Proteomes" id="UP000655225"/>
    </source>
</evidence>
<dbReference type="OMA" id="THRFWST"/>
<dbReference type="InterPro" id="IPR050748">
    <property type="entry name" value="Glycosyltrans_8_dom-fam"/>
</dbReference>
<keyword evidence="3" id="KW-0328">Glycosyltransferase</keyword>
<dbReference type="PANTHER" id="PTHR13778">
    <property type="entry name" value="GLYCOSYLTRANSFERASE 8 DOMAIN-CONTAINING PROTEIN"/>
    <property type="match status" value="1"/>
</dbReference>
<dbReference type="Gene3D" id="3.90.550.10">
    <property type="entry name" value="Spore Coat Polysaccharide Biosynthesis Protein SpsA, Chain A"/>
    <property type="match status" value="1"/>
</dbReference>
<comment type="pathway">
    <text evidence="1">Glycan metabolism; pectin biosynthesis.</text>
</comment>
<comment type="similarity">
    <text evidence="2 5">Belongs to the glycosyltransferase 8 family.</text>
</comment>
<accession>A0A834ZAK2</accession>
<dbReference type="Proteomes" id="UP000655225">
    <property type="component" value="Unassembled WGS sequence"/>
</dbReference>
<evidence type="ECO:0000256" key="1">
    <source>
        <dbReference type="ARBA" id="ARBA00004877"/>
    </source>
</evidence>
<gene>
    <name evidence="6" type="ORF">HHK36_012549</name>
</gene>
<dbReference type="PANTHER" id="PTHR13778:SF5">
    <property type="entry name" value="HEXOSYLTRANSFERASE"/>
    <property type="match status" value="1"/>
</dbReference>
<comment type="caution">
    <text evidence="6">The sequence shown here is derived from an EMBL/GenBank/DDBJ whole genome shotgun (WGS) entry which is preliminary data.</text>
</comment>
<dbReference type="EC" id="2.4.1.-" evidence="5"/>
<evidence type="ECO:0000256" key="2">
    <source>
        <dbReference type="ARBA" id="ARBA00006351"/>
    </source>
</evidence>
<reference evidence="6 7" key="1">
    <citation type="submission" date="2020-04" db="EMBL/GenBank/DDBJ databases">
        <title>Plant Genome Project.</title>
        <authorList>
            <person name="Zhang R.-G."/>
        </authorList>
    </citation>
    <scope>NUCLEOTIDE SEQUENCE [LARGE SCALE GENOMIC DNA]</scope>
    <source>
        <strain evidence="6">YNK0</strain>
        <tissue evidence="6">Leaf</tissue>
    </source>
</reference>
<evidence type="ECO:0000256" key="5">
    <source>
        <dbReference type="RuleBase" id="RU362027"/>
    </source>
</evidence>
<protein>
    <recommendedName>
        <fullName evidence="5">Hexosyltransferase</fullName>
        <ecNumber evidence="5">2.4.1.-</ecNumber>
    </recommendedName>
</protein>
<organism evidence="6 7">
    <name type="scientific">Tetracentron sinense</name>
    <name type="common">Spur-leaf</name>
    <dbReference type="NCBI Taxonomy" id="13715"/>
    <lineage>
        <taxon>Eukaryota</taxon>
        <taxon>Viridiplantae</taxon>
        <taxon>Streptophyta</taxon>
        <taxon>Embryophyta</taxon>
        <taxon>Tracheophyta</taxon>
        <taxon>Spermatophyta</taxon>
        <taxon>Magnoliopsida</taxon>
        <taxon>Trochodendrales</taxon>
        <taxon>Trochodendraceae</taxon>
        <taxon>Tetracentron</taxon>
    </lineage>
</organism>
<dbReference type="GO" id="GO:0016757">
    <property type="term" value="F:glycosyltransferase activity"/>
    <property type="evidence" value="ECO:0007669"/>
    <property type="project" value="UniProtKB-KW"/>
</dbReference>
<evidence type="ECO:0000256" key="4">
    <source>
        <dbReference type="ARBA" id="ARBA00022679"/>
    </source>
</evidence>
<keyword evidence="4" id="KW-0808">Transferase</keyword>
<proteinExistence type="inferred from homology"/>
<dbReference type="InterPro" id="IPR002495">
    <property type="entry name" value="Glyco_trans_8"/>
</dbReference>
<dbReference type="AlphaFoldDB" id="A0A834ZAK2"/>
<evidence type="ECO:0000313" key="6">
    <source>
        <dbReference type="EMBL" id="KAF8401603.1"/>
    </source>
</evidence>